<dbReference type="EMBL" id="CP003609">
    <property type="protein sequence ID" value="AFY85531.1"/>
    <property type="molecule type" value="Genomic_DNA"/>
</dbReference>
<dbReference type="Proteomes" id="UP000010367">
    <property type="component" value="Plasmid pOSCIL6304.02"/>
</dbReference>
<dbReference type="HOGENOM" id="CLU_2370126_0_0_3"/>
<evidence type="ECO:0000256" key="1">
    <source>
        <dbReference type="SAM" id="Phobius"/>
    </source>
</evidence>
<keyword evidence="1" id="KW-0472">Membrane</keyword>
<gene>
    <name evidence="2" type="ORF">Oscil6304_6076</name>
</gene>
<keyword evidence="3" id="KW-1185">Reference proteome</keyword>
<dbReference type="AlphaFoldDB" id="K9TTM6"/>
<proteinExistence type="predicted"/>
<feature type="transmembrane region" description="Helical" evidence="1">
    <location>
        <begin position="7"/>
        <end position="26"/>
    </location>
</feature>
<name>K9TTM6_9CYAN</name>
<evidence type="ECO:0000313" key="3">
    <source>
        <dbReference type="Proteomes" id="UP000010367"/>
    </source>
</evidence>
<keyword evidence="1" id="KW-1133">Transmembrane helix</keyword>
<reference evidence="2 3" key="1">
    <citation type="submission" date="2012-06" db="EMBL/GenBank/DDBJ databases">
        <title>Finished plasmid 2 of genome of Oscillatoria acuminata PCC 6304.</title>
        <authorList>
            <consortium name="US DOE Joint Genome Institute"/>
            <person name="Gugger M."/>
            <person name="Coursin T."/>
            <person name="Rippka R."/>
            <person name="Tandeau De Marsac N."/>
            <person name="Huntemann M."/>
            <person name="Wei C.-L."/>
            <person name="Han J."/>
            <person name="Detter J.C."/>
            <person name="Han C."/>
            <person name="Tapia R."/>
            <person name="Davenport K."/>
            <person name="Daligault H."/>
            <person name="Erkkila T."/>
            <person name="Gu W."/>
            <person name="Munk A.C.C."/>
            <person name="Teshima H."/>
            <person name="Xu Y."/>
            <person name="Chain P."/>
            <person name="Chen A."/>
            <person name="Krypides N."/>
            <person name="Mavromatis K."/>
            <person name="Markowitz V."/>
            <person name="Szeto E."/>
            <person name="Ivanova N."/>
            <person name="Mikhailova N."/>
            <person name="Ovchinnikova G."/>
            <person name="Pagani I."/>
            <person name="Pati A."/>
            <person name="Goodwin L."/>
            <person name="Peters L."/>
            <person name="Pitluck S."/>
            <person name="Woyke T."/>
            <person name="Kerfeld C."/>
        </authorList>
    </citation>
    <scope>NUCLEOTIDE SEQUENCE [LARGE SCALE GENOMIC DNA]</scope>
    <source>
        <strain evidence="2 3">PCC 6304</strain>
        <plasmid evidence="3">Plasmid pOSCIL6304.02</plasmid>
    </source>
</reference>
<protein>
    <submittedName>
        <fullName evidence="2">Uncharacterized protein</fullName>
    </submittedName>
</protein>
<feature type="transmembrane region" description="Helical" evidence="1">
    <location>
        <begin position="32"/>
        <end position="53"/>
    </location>
</feature>
<evidence type="ECO:0000313" key="2">
    <source>
        <dbReference type="EMBL" id="AFY85531.1"/>
    </source>
</evidence>
<organism evidence="2 3">
    <name type="scientific">Oscillatoria acuminata PCC 6304</name>
    <dbReference type="NCBI Taxonomy" id="56110"/>
    <lineage>
        <taxon>Bacteria</taxon>
        <taxon>Bacillati</taxon>
        <taxon>Cyanobacteriota</taxon>
        <taxon>Cyanophyceae</taxon>
        <taxon>Oscillatoriophycideae</taxon>
        <taxon>Oscillatoriales</taxon>
        <taxon>Oscillatoriaceae</taxon>
        <taxon>Oscillatoria</taxon>
    </lineage>
</organism>
<keyword evidence="1" id="KW-0812">Transmembrane</keyword>
<dbReference type="InParanoid" id="K9TTM6"/>
<dbReference type="KEGG" id="oac:Oscil6304_6076"/>
<geneLocation type="plasmid" evidence="2 3">
    <name>pOSCIL6304.02</name>
</geneLocation>
<accession>K9TTM6</accession>
<sequence length="95" mass="10363">MNYKLTTLITCIAGSMLTMMLVLGALEPHIDSARMMTIAILCGIGAAIANIVFQRRRCPPASDSLQSLLRQGRLSPAQQFTIMDAIAILDEREKA</sequence>
<keyword evidence="2" id="KW-0614">Plasmid</keyword>